<dbReference type="PROSITE" id="PS51819">
    <property type="entry name" value="VOC"/>
    <property type="match status" value="1"/>
</dbReference>
<evidence type="ECO:0000256" key="2">
    <source>
        <dbReference type="ARBA" id="ARBA00021572"/>
    </source>
</evidence>
<dbReference type="CDD" id="cd08349">
    <property type="entry name" value="BLMA_like"/>
    <property type="match status" value="1"/>
</dbReference>
<dbReference type="SUPFAM" id="SSF54593">
    <property type="entry name" value="Glyoxalase/Bleomycin resistance protein/Dihydroxybiphenyl dioxygenase"/>
    <property type="match status" value="1"/>
</dbReference>
<reference evidence="6" key="1">
    <citation type="journal article" date="2019" name="Int. J. Syst. Evol. Microbiol.">
        <title>The Global Catalogue of Microorganisms (GCM) 10K type strain sequencing project: providing services to taxonomists for standard genome sequencing and annotation.</title>
        <authorList>
            <consortium name="The Broad Institute Genomics Platform"/>
            <consortium name="The Broad Institute Genome Sequencing Center for Infectious Disease"/>
            <person name="Wu L."/>
            <person name="Ma J."/>
        </authorList>
    </citation>
    <scope>NUCLEOTIDE SEQUENCE [LARGE SCALE GENOMIC DNA]</scope>
    <source>
        <strain evidence="6">CCUG 2113</strain>
    </source>
</reference>
<evidence type="ECO:0000256" key="3">
    <source>
        <dbReference type="ARBA" id="ARBA00023251"/>
    </source>
</evidence>
<dbReference type="EMBL" id="JBHSAJ010000002">
    <property type="protein sequence ID" value="MFC3933291.1"/>
    <property type="molecule type" value="Genomic_DNA"/>
</dbReference>
<evidence type="ECO:0000259" key="4">
    <source>
        <dbReference type="PROSITE" id="PS51819"/>
    </source>
</evidence>
<gene>
    <name evidence="5" type="ORF">ACFOW3_01495</name>
</gene>
<comment type="similarity">
    <text evidence="1">Belongs to the bleomycin resistance protein family.</text>
</comment>
<keyword evidence="6" id="KW-1185">Reference proteome</keyword>
<evidence type="ECO:0000313" key="6">
    <source>
        <dbReference type="Proteomes" id="UP001595693"/>
    </source>
</evidence>
<dbReference type="Pfam" id="PF00903">
    <property type="entry name" value="Glyoxalase"/>
    <property type="match status" value="1"/>
</dbReference>
<evidence type="ECO:0000256" key="1">
    <source>
        <dbReference type="ARBA" id="ARBA00011051"/>
    </source>
</evidence>
<sequence>MPPKPAASAGGKVQATVPVLASLDLAETLRFYTRHLGFDPLLEMDNYLILQRDGCELHFWPCTERHIAENTSCYVRADTEALHADFTARGLQLAPPVVQPWGMKEMFVIDPHGNLLKFGEPA</sequence>
<keyword evidence="3" id="KW-0046">Antibiotic resistance</keyword>
<feature type="domain" description="VOC" evidence="4">
    <location>
        <begin position="12"/>
        <end position="121"/>
    </location>
</feature>
<accession>A0ABV8D4T7</accession>
<dbReference type="InterPro" id="IPR029068">
    <property type="entry name" value="Glyas_Bleomycin-R_OHBP_Dase"/>
</dbReference>
<dbReference type="InterPro" id="IPR037523">
    <property type="entry name" value="VOC_core"/>
</dbReference>
<dbReference type="InterPro" id="IPR004360">
    <property type="entry name" value="Glyas_Fos-R_dOase_dom"/>
</dbReference>
<proteinExistence type="inferred from homology"/>
<organism evidence="5 6">
    <name type="scientific">Acidovorax facilis</name>
    <dbReference type="NCBI Taxonomy" id="12917"/>
    <lineage>
        <taxon>Bacteria</taxon>
        <taxon>Pseudomonadati</taxon>
        <taxon>Pseudomonadota</taxon>
        <taxon>Betaproteobacteria</taxon>
        <taxon>Burkholderiales</taxon>
        <taxon>Comamonadaceae</taxon>
        <taxon>Acidovorax</taxon>
    </lineage>
</organism>
<comment type="caution">
    <text evidence="5">The sequence shown here is derived from an EMBL/GenBank/DDBJ whole genome shotgun (WGS) entry which is preliminary data.</text>
</comment>
<dbReference type="RefSeq" id="WP_055399146.1">
    <property type="nucleotide sequence ID" value="NZ_JAMXAX010000001.1"/>
</dbReference>
<dbReference type="Proteomes" id="UP001595693">
    <property type="component" value="Unassembled WGS sequence"/>
</dbReference>
<evidence type="ECO:0000313" key="5">
    <source>
        <dbReference type="EMBL" id="MFC3933291.1"/>
    </source>
</evidence>
<protein>
    <recommendedName>
        <fullName evidence="2">Bleomycin resistance protein</fullName>
    </recommendedName>
</protein>
<dbReference type="Gene3D" id="3.10.180.10">
    <property type="entry name" value="2,3-Dihydroxybiphenyl 1,2-Dioxygenase, domain 1"/>
    <property type="match status" value="1"/>
</dbReference>
<dbReference type="InterPro" id="IPR000335">
    <property type="entry name" value="Bleomycin-R"/>
</dbReference>
<name>A0ABV8D4T7_9BURK</name>